<name>A0A1E2VDF7_9GAMM</name>
<dbReference type="RefSeq" id="WP_068999679.1">
    <property type="nucleotide sequence ID" value="NZ_MDTQ01000001.1"/>
</dbReference>
<reference evidence="2 3" key="1">
    <citation type="submission" date="2016-08" db="EMBL/GenBank/DDBJ databases">
        <authorList>
            <person name="Seilhamer J.J."/>
        </authorList>
    </citation>
    <scope>NUCLEOTIDE SEQUENCE [LARGE SCALE GENOMIC DNA]</scope>
    <source>
        <strain evidence="2 3">PH27A</strain>
    </source>
</reference>
<dbReference type="Proteomes" id="UP000094291">
    <property type="component" value="Unassembled WGS sequence"/>
</dbReference>
<dbReference type="PROSITE" id="PS51832">
    <property type="entry name" value="HD_GYP"/>
    <property type="match status" value="1"/>
</dbReference>
<sequence length="406" mass="46787">MPMRKKKVRLYDYQAYPVKDVLSWPLDEPLPYSVFNHQGERLYIKGYRFKDAQEREALAKMNPIRFETGDRMQHPMPQSFDRQSNPFAELDELGHRLDFLFRLIERKQVSDSEFVEKRFYEIATAIQGLCRLDTDALLGAVHLNENFPYYIHHPLQIAILCEIIMHRLNFSQATRLSILGAALTSNMGMHHYQELLESQESKLSVVQQKMVSQHPEVSARLLENMGVRCPLWLTLVRQHHERLDGSGYPHGLKGSQIRGETSLLALADIYSAMIIPKAYRPVTDHKRSLQSTFLESGKSFDQRLAQVFFSELGLYPPGIHVRLANGESGVVIKRTDDAKAPVVSVIKRVDGNYYSTPMRRDTRQPHYAIAYSYKSNERMTANPMILWGIQVIPLPLMAPIQLPDFF</sequence>
<dbReference type="PANTHER" id="PTHR43155">
    <property type="entry name" value="CYCLIC DI-GMP PHOSPHODIESTERASE PA4108-RELATED"/>
    <property type="match status" value="1"/>
</dbReference>
<dbReference type="EMBL" id="MDTQ01000001">
    <property type="protein sequence ID" value="ODC04695.1"/>
    <property type="molecule type" value="Genomic_DNA"/>
</dbReference>
<evidence type="ECO:0000259" key="1">
    <source>
        <dbReference type="PROSITE" id="PS51832"/>
    </source>
</evidence>
<dbReference type="AlphaFoldDB" id="A0A1E2VDF7"/>
<protein>
    <recommendedName>
        <fullName evidence="1">HD-GYP domain-containing protein</fullName>
    </recommendedName>
</protein>
<keyword evidence="3" id="KW-1185">Reference proteome</keyword>
<dbReference type="PANTHER" id="PTHR43155:SF2">
    <property type="entry name" value="CYCLIC DI-GMP PHOSPHODIESTERASE PA4108"/>
    <property type="match status" value="1"/>
</dbReference>
<dbReference type="InterPro" id="IPR037522">
    <property type="entry name" value="HD_GYP_dom"/>
</dbReference>
<dbReference type="SUPFAM" id="SSF109604">
    <property type="entry name" value="HD-domain/PDEase-like"/>
    <property type="match status" value="1"/>
</dbReference>
<dbReference type="CDD" id="cd00077">
    <property type="entry name" value="HDc"/>
    <property type="match status" value="1"/>
</dbReference>
<evidence type="ECO:0000313" key="2">
    <source>
        <dbReference type="EMBL" id="ODC04695.1"/>
    </source>
</evidence>
<gene>
    <name evidence="2" type="ORF">BFW38_15330</name>
</gene>
<accession>A0A1E2VDF7</accession>
<dbReference type="GO" id="GO:0008081">
    <property type="term" value="F:phosphoric diester hydrolase activity"/>
    <property type="evidence" value="ECO:0007669"/>
    <property type="project" value="UniProtKB-ARBA"/>
</dbReference>
<proteinExistence type="predicted"/>
<dbReference type="InterPro" id="IPR003607">
    <property type="entry name" value="HD/PDEase_dom"/>
</dbReference>
<dbReference type="Gene3D" id="1.10.3210.10">
    <property type="entry name" value="Hypothetical protein af1432"/>
    <property type="match status" value="1"/>
</dbReference>
<dbReference type="OrthoDB" id="9764808at2"/>
<organism evidence="2 3">
    <name type="scientific">Terasakiispira papahanaumokuakeensis</name>
    <dbReference type="NCBI Taxonomy" id="197479"/>
    <lineage>
        <taxon>Bacteria</taxon>
        <taxon>Pseudomonadati</taxon>
        <taxon>Pseudomonadota</taxon>
        <taxon>Gammaproteobacteria</taxon>
        <taxon>Oceanospirillales</taxon>
        <taxon>Terasakiispira</taxon>
    </lineage>
</organism>
<feature type="domain" description="HD-GYP" evidence="1">
    <location>
        <begin position="129"/>
        <end position="324"/>
    </location>
</feature>
<dbReference type="STRING" id="197479.BFW38_15330"/>
<dbReference type="Pfam" id="PF13487">
    <property type="entry name" value="HD_5"/>
    <property type="match status" value="1"/>
</dbReference>
<evidence type="ECO:0000313" key="3">
    <source>
        <dbReference type="Proteomes" id="UP000094291"/>
    </source>
</evidence>
<comment type="caution">
    <text evidence="2">The sequence shown here is derived from an EMBL/GenBank/DDBJ whole genome shotgun (WGS) entry which is preliminary data.</text>
</comment>